<dbReference type="PANTHER" id="PTHR31143:SF2">
    <property type="entry name" value="FR47-LIKE DOMAIN-CONTAINING PROTEIN-RELATED"/>
    <property type="match status" value="1"/>
</dbReference>
<keyword evidence="2" id="KW-0012">Acyltransferase</keyword>
<feature type="domain" description="N-acetyltransferase" evidence="1">
    <location>
        <begin position="38"/>
        <end position="181"/>
    </location>
</feature>
<accession>A0A9X4QWJ0</accession>
<dbReference type="RefSeq" id="WP_277539513.1">
    <property type="nucleotide sequence ID" value="NZ_JAPDIA010000009.1"/>
</dbReference>
<dbReference type="EMBL" id="JAPDIA010000009">
    <property type="protein sequence ID" value="MDG0814541.1"/>
    <property type="molecule type" value="Genomic_DNA"/>
</dbReference>
<dbReference type="SUPFAM" id="SSF55729">
    <property type="entry name" value="Acyl-CoA N-acyltransferases (Nat)"/>
    <property type="match status" value="1"/>
</dbReference>
<dbReference type="InterPro" id="IPR000182">
    <property type="entry name" value="GNAT_dom"/>
</dbReference>
<dbReference type="PROSITE" id="PS51186">
    <property type="entry name" value="GNAT"/>
    <property type="match status" value="1"/>
</dbReference>
<name>A0A9X4QWJ0_9BACL</name>
<keyword evidence="3" id="KW-1185">Reference proteome</keyword>
<dbReference type="InterPro" id="IPR016181">
    <property type="entry name" value="Acyl_CoA_acyltransferase"/>
</dbReference>
<reference evidence="2" key="1">
    <citation type="submission" date="2022-10" db="EMBL/GenBank/DDBJ databases">
        <title>Comparative genomic analysis of Cohnella hashimotonis sp. nov., isolated from the International Space Station.</title>
        <authorList>
            <person name="Simpson A."/>
            <person name="Venkateswaran K."/>
        </authorList>
    </citation>
    <scope>NUCLEOTIDE SEQUENCE</scope>
    <source>
        <strain evidence="2">DSM 28161</strain>
    </source>
</reference>
<sequence>MAFAQAYSADKGAEFRLHMALESYHCPSVTPSQRVRGGRARPAEERDLRKVAAYFAGFAQEAQGAYVEADSQLQAASGAIASGNLFVWEMEGVVVSMAKIAHRSPRHGRINAVYTPPDSRNRGFAGALVAELSAKLLREGLMPMLYTNAANPISNRAYRNVGFIAVGSITDIKFEFEKGGERL</sequence>
<dbReference type="Pfam" id="PF08445">
    <property type="entry name" value="FR47"/>
    <property type="match status" value="1"/>
</dbReference>
<comment type="caution">
    <text evidence="2">The sequence shown here is derived from an EMBL/GenBank/DDBJ whole genome shotgun (WGS) entry which is preliminary data.</text>
</comment>
<gene>
    <name evidence="2" type="ORF">OMP40_38610</name>
</gene>
<evidence type="ECO:0000259" key="1">
    <source>
        <dbReference type="PROSITE" id="PS51186"/>
    </source>
</evidence>
<dbReference type="Gene3D" id="3.40.630.30">
    <property type="match status" value="1"/>
</dbReference>
<dbReference type="EC" id="2.3.1.-" evidence="2"/>
<dbReference type="InterPro" id="IPR013653">
    <property type="entry name" value="GCN5-like_dom"/>
</dbReference>
<proteinExistence type="predicted"/>
<dbReference type="AlphaFoldDB" id="A0A9X4QWJ0"/>
<protein>
    <submittedName>
        <fullName evidence="2">GNAT family N-acetyltransferase</fullName>
        <ecNumber evidence="2">2.3.1.-</ecNumber>
    </submittedName>
</protein>
<dbReference type="Proteomes" id="UP001153404">
    <property type="component" value="Unassembled WGS sequence"/>
</dbReference>
<evidence type="ECO:0000313" key="3">
    <source>
        <dbReference type="Proteomes" id="UP001153404"/>
    </source>
</evidence>
<dbReference type="InterPro" id="IPR027365">
    <property type="entry name" value="GNAT_acetyltra_YdfB-like"/>
</dbReference>
<dbReference type="PANTHER" id="PTHR31143">
    <property type="match status" value="1"/>
</dbReference>
<organism evidence="2 3">
    <name type="scientific">Cohnella rhizosphaerae</name>
    <dbReference type="NCBI Taxonomy" id="1457232"/>
    <lineage>
        <taxon>Bacteria</taxon>
        <taxon>Bacillati</taxon>
        <taxon>Bacillota</taxon>
        <taxon>Bacilli</taxon>
        <taxon>Bacillales</taxon>
        <taxon>Paenibacillaceae</taxon>
        <taxon>Cohnella</taxon>
    </lineage>
</organism>
<dbReference type="GO" id="GO:0016747">
    <property type="term" value="F:acyltransferase activity, transferring groups other than amino-acyl groups"/>
    <property type="evidence" value="ECO:0007669"/>
    <property type="project" value="InterPro"/>
</dbReference>
<evidence type="ECO:0000313" key="2">
    <source>
        <dbReference type="EMBL" id="MDG0814541.1"/>
    </source>
</evidence>
<keyword evidence="2" id="KW-0808">Transferase</keyword>